<dbReference type="Proteomes" id="UP000253551">
    <property type="component" value="Unassembled WGS sequence"/>
</dbReference>
<evidence type="ECO:0000256" key="9">
    <source>
        <dbReference type="ARBA" id="ARBA00023067"/>
    </source>
</evidence>
<gene>
    <name evidence="13" type="ORF">CU098_009634</name>
</gene>
<feature type="region of interest" description="Disordered" evidence="12">
    <location>
        <begin position="536"/>
        <end position="564"/>
    </location>
</feature>
<dbReference type="GO" id="GO:0005737">
    <property type="term" value="C:cytoplasm"/>
    <property type="evidence" value="ECO:0007669"/>
    <property type="project" value="UniProtKB-SubCell"/>
</dbReference>
<feature type="compositionally biased region" description="Acidic residues" evidence="12">
    <location>
        <begin position="205"/>
        <end position="235"/>
    </location>
</feature>
<evidence type="ECO:0000256" key="5">
    <source>
        <dbReference type="ARBA" id="ARBA00022454"/>
    </source>
</evidence>
<dbReference type="OrthoDB" id="362021at2759"/>
<comment type="caution">
    <text evidence="13">The sequence shown here is derived from an EMBL/GenBank/DDBJ whole genome shotgun (WGS) entry which is preliminary data.</text>
</comment>
<dbReference type="GO" id="GO:0051301">
    <property type="term" value="P:cell division"/>
    <property type="evidence" value="ECO:0007669"/>
    <property type="project" value="UniProtKB-KW"/>
</dbReference>
<feature type="compositionally biased region" description="Acidic residues" evidence="12">
    <location>
        <begin position="244"/>
        <end position="277"/>
    </location>
</feature>
<evidence type="ECO:0000256" key="7">
    <source>
        <dbReference type="ARBA" id="ARBA00022618"/>
    </source>
</evidence>
<comment type="similarity">
    <text evidence="3 11">Belongs to the CND2 (condensin subunit 2) family.</text>
</comment>
<proteinExistence type="inferred from homology"/>
<evidence type="ECO:0000256" key="8">
    <source>
        <dbReference type="ARBA" id="ARBA00022776"/>
    </source>
</evidence>
<evidence type="ECO:0000313" key="13">
    <source>
        <dbReference type="EMBL" id="RCI06276.1"/>
    </source>
</evidence>
<dbReference type="EMBL" id="PJQM01000189">
    <property type="protein sequence ID" value="RCI06276.1"/>
    <property type="molecule type" value="Genomic_DNA"/>
</dbReference>
<feature type="compositionally biased region" description="Low complexity" evidence="12">
    <location>
        <begin position="15"/>
        <end position="26"/>
    </location>
</feature>
<feature type="region of interest" description="Disordered" evidence="12">
    <location>
        <begin position="1"/>
        <end position="26"/>
    </location>
</feature>
<feature type="compositionally biased region" description="Basic and acidic residues" evidence="12">
    <location>
        <begin position="536"/>
        <end position="551"/>
    </location>
</feature>
<evidence type="ECO:0000256" key="11">
    <source>
        <dbReference type="PIRNR" id="PIRNR017126"/>
    </source>
</evidence>
<name>A0A367KVP9_RHIST</name>
<keyword evidence="6" id="KW-0963">Cytoplasm</keyword>
<keyword evidence="10 11" id="KW-0131">Cell cycle</keyword>
<dbReference type="AlphaFoldDB" id="A0A367KVP9"/>
<evidence type="ECO:0000256" key="2">
    <source>
        <dbReference type="ARBA" id="ARBA00004496"/>
    </source>
</evidence>
<dbReference type="InterPro" id="IPR022816">
    <property type="entry name" value="Condensin_barren_su2"/>
</dbReference>
<dbReference type="PANTHER" id="PTHR13108:SF9">
    <property type="entry name" value="CONDENSIN COMPLEX SUBUNIT 2"/>
    <property type="match status" value="1"/>
</dbReference>
<keyword evidence="14" id="KW-1185">Reference proteome</keyword>
<evidence type="ECO:0000256" key="10">
    <source>
        <dbReference type="ARBA" id="ARBA00023306"/>
    </source>
</evidence>
<dbReference type="GO" id="GO:0003682">
    <property type="term" value="F:chromatin binding"/>
    <property type="evidence" value="ECO:0007669"/>
    <property type="project" value="TreeGrafter"/>
</dbReference>
<evidence type="ECO:0000256" key="4">
    <source>
        <dbReference type="ARBA" id="ARBA00016065"/>
    </source>
</evidence>
<keyword evidence="5" id="KW-0158">Chromosome</keyword>
<dbReference type="STRING" id="4846.A0A367KVP9"/>
<keyword evidence="9 11" id="KW-0226">DNA condensation</keyword>
<comment type="function">
    <text evidence="11">Regulatory subunit of the condensin complex, a complex required for conversion of interphase chromatin into mitotic-like condense chromosomes.</text>
</comment>
<evidence type="ECO:0000256" key="3">
    <source>
        <dbReference type="ARBA" id="ARBA00009471"/>
    </source>
</evidence>
<feature type="region of interest" description="Disordered" evidence="12">
    <location>
        <begin position="198"/>
        <end position="296"/>
    </location>
</feature>
<keyword evidence="8 11" id="KW-0498">Mitosis</keyword>
<accession>A0A367KVP9</accession>
<reference evidence="13 14" key="1">
    <citation type="journal article" date="2018" name="G3 (Bethesda)">
        <title>Phylogenetic and Phylogenomic Definition of Rhizopus Species.</title>
        <authorList>
            <person name="Gryganskyi A.P."/>
            <person name="Golan J."/>
            <person name="Dolatabadi S."/>
            <person name="Mondo S."/>
            <person name="Robb S."/>
            <person name="Idnurm A."/>
            <person name="Muszewska A."/>
            <person name="Steczkiewicz K."/>
            <person name="Masonjones S."/>
            <person name="Liao H.L."/>
            <person name="Gajdeczka M.T."/>
            <person name="Anike F."/>
            <person name="Vuek A."/>
            <person name="Anishchenko I.M."/>
            <person name="Voigt K."/>
            <person name="de Hoog G.S."/>
            <person name="Smith M.E."/>
            <person name="Heitman J."/>
            <person name="Vilgalys R."/>
            <person name="Stajich J.E."/>
        </authorList>
    </citation>
    <scope>NUCLEOTIDE SEQUENCE [LARGE SCALE GENOMIC DNA]</scope>
    <source>
        <strain evidence="13 14">LSU 92-RS-03</strain>
    </source>
</reference>
<dbReference type="GO" id="GO:0000796">
    <property type="term" value="C:condensin complex"/>
    <property type="evidence" value="ECO:0007669"/>
    <property type="project" value="InterPro"/>
</dbReference>
<evidence type="ECO:0000256" key="6">
    <source>
        <dbReference type="ARBA" id="ARBA00022490"/>
    </source>
</evidence>
<dbReference type="PIRSF" id="PIRSF017126">
    <property type="entry name" value="Condensin_H"/>
    <property type="match status" value="1"/>
</dbReference>
<evidence type="ECO:0000256" key="12">
    <source>
        <dbReference type="SAM" id="MobiDB-lite"/>
    </source>
</evidence>
<dbReference type="Pfam" id="PF05786">
    <property type="entry name" value="Cnd2"/>
    <property type="match status" value="1"/>
</dbReference>
<dbReference type="GO" id="GO:0007076">
    <property type="term" value="P:mitotic chromosome condensation"/>
    <property type="evidence" value="ECO:0007669"/>
    <property type="project" value="InterPro"/>
</dbReference>
<sequence length="747" mass="85637">MSRPYKRHHADTHINNTSNTTLTPSVPTLTPAQMYSNFEEWIKMCTDNKVNASNTWDFSLIDYFHEMTFIREGDSINFQKASCTLDGCVKIYTSRVDSVATETGKLLSGLVDSSNDNENEEVRKERIMRRKSQRTSTPLVKDFSTLALKKFDLDFAVDPLFKKTSADFDEGGARGLLLNHLSVDRFCKIIFDASDSTVDHKKDEGDEGYNEGDETDTVENEDVDNVSDEEEEEDNVSDKKEEGEAMEIDDENAEQEENSLEQPENAEQENTAMEEDPLATFEDKNNSLEIQIPDKSSSVEISRLKARVPDLQSMDDHSTVPSLESFDFFSDDLVIPELHSEEEEENHPNEDKNEIALMPDYGDDFDFDVDVDPFNFEDQQGFDEQVEGVDETEKAFPEKDYLTALLNNENKDLFNYFDTTLAKDWAGPEHWKLRKPPVVKETTNGNENNKAKKTYSVETAIETEEKGTKKKAKQTTLIDFTETEEDEDIETMFEPATRKPLLPSSTANASKYLLPDDIHFSSKQFLRYFLKPMFPTDEKKKNSNNNHERGNDTSSTALEEEGEPDASFWAEQTQDYGDYDVDIDCGNSIPGDMVDNHESTMLSAMEDSIQYQDTYDDLEISDIYGDTLITGHQLKRAQPLYVNYARTAKRVDVKKLKHNLWKALVPEEEQVKGKFKFIDILNNLKRMYPPKEMKDISVPYCFICLLHLANEKNLVLTNDENDDDFVLGDEDWMKDESKLSNFVVYQN</sequence>
<protein>
    <recommendedName>
        <fullName evidence="4 11">Condensin complex subunit 2</fullName>
    </recommendedName>
</protein>
<evidence type="ECO:0000313" key="14">
    <source>
        <dbReference type="Proteomes" id="UP000253551"/>
    </source>
</evidence>
<organism evidence="13 14">
    <name type="scientific">Rhizopus stolonifer</name>
    <name type="common">Rhizopus nigricans</name>
    <dbReference type="NCBI Taxonomy" id="4846"/>
    <lineage>
        <taxon>Eukaryota</taxon>
        <taxon>Fungi</taxon>
        <taxon>Fungi incertae sedis</taxon>
        <taxon>Mucoromycota</taxon>
        <taxon>Mucoromycotina</taxon>
        <taxon>Mucoromycetes</taxon>
        <taxon>Mucorales</taxon>
        <taxon>Mucorineae</taxon>
        <taxon>Rhizopodaceae</taxon>
        <taxon>Rhizopus</taxon>
    </lineage>
</organism>
<feature type="compositionally biased region" description="Basic residues" evidence="12">
    <location>
        <begin position="1"/>
        <end position="10"/>
    </location>
</feature>
<dbReference type="PANTHER" id="PTHR13108">
    <property type="entry name" value="CONDENSIN COMPLEX SUBUNIT 2"/>
    <property type="match status" value="1"/>
</dbReference>
<evidence type="ECO:0000256" key="1">
    <source>
        <dbReference type="ARBA" id="ARBA00004286"/>
    </source>
</evidence>
<keyword evidence="7 11" id="KW-0132">Cell division</keyword>
<comment type="subcellular location">
    <subcellularLocation>
        <location evidence="1">Chromosome</location>
    </subcellularLocation>
    <subcellularLocation>
        <location evidence="2">Cytoplasm</location>
    </subcellularLocation>
</comment>